<dbReference type="GO" id="GO:0005886">
    <property type="term" value="C:plasma membrane"/>
    <property type="evidence" value="ECO:0007669"/>
    <property type="project" value="UniProtKB-SubCell"/>
</dbReference>
<keyword evidence="10 11" id="KW-0807">Transducer</keyword>
<evidence type="ECO:0000259" key="14">
    <source>
        <dbReference type="PROSITE" id="PS50262"/>
    </source>
</evidence>
<evidence type="ECO:0000313" key="16">
    <source>
        <dbReference type="Proteomes" id="UP001152320"/>
    </source>
</evidence>
<comment type="subcellular location">
    <subcellularLocation>
        <location evidence="1">Cell membrane</location>
        <topology evidence="1">Multi-pass membrane protein</topology>
    </subcellularLocation>
</comment>
<evidence type="ECO:0000256" key="1">
    <source>
        <dbReference type="ARBA" id="ARBA00004651"/>
    </source>
</evidence>
<keyword evidence="6 13" id="KW-0472">Membrane</keyword>
<dbReference type="PANTHER" id="PTHR24248:SF199">
    <property type="entry name" value="IP13425P-RELATED"/>
    <property type="match status" value="1"/>
</dbReference>
<dbReference type="EMBL" id="JAIZAY010000017">
    <property type="protein sequence ID" value="KAJ8026176.1"/>
    <property type="molecule type" value="Genomic_DNA"/>
</dbReference>
<feature type="transmembrane region" description="Helical" evidence="13">
    <location>
        <begin position="124"/>
        <end position="144"/>
    </location>
</feature>
<feature type="transmembrane region" description="Helical" evidence="13">
    <location>
        <begin position="205"/>
        <end position="225"/>
    </location>
</feature>
<organism evidence="15 16">
    <name type="scientific">Holothuria leucospilota</name>
    <name type="common">Black long sea cucumber</name>
    <name type="synonym">Mertensiothuria leucospilota</name>
    <dbReference type="NCBI Taxonomy" id="206669"/>
    <lineage>
        <taxon>Eukaryota</taxon>
        <taxon>Metazoa</taxon>
        <taxon>Echinodermata</taxon>
        <taxon>Eleutherozoa</taxon>
        <taxon>Echinozoa</taxon>
        <taxon>Holothuroidea</taxon>
        <taxon>Aspidochirotacea</taxon>
        <taxon>Aspidochirotida</taxon>
        <taxon>Holothuriidae</taxon>
        <taxon>Holothuria</taxon>
    </lineage>
</organism>
<dbReference type="GO" id="GO:0071880">
    <property type="term" value="P:adenylate cyclase-activating adrenergic receptor signaling pathway"/>
    <property type="evidence" value="ECO:0007669"/>
    <property type="project" value="TreeGrafter"/>
</dbReference>
<feature type="region of interest" description="Disordered" evidence="12">
    <location>
        <begin position="457"/>
        <end position="478"/>
    </location>
</feature>
<dbReference type="AlphaFoldDB" id="A0A9Q0YTZ7"/>
<dbReference type="GO" id="GO:0043410">
    <property type="term" value="P:positive regulation of MAPK cascade"/>
    <property type="evidence" value="ECO:0007669"/>
    <property type="project" value="TreeGrafter"/>
</dbReference>
<feature type="transmembrane region" description="Helical" evidence="13">
    <location>
        <begin position="49"/>
        <end position="73"/>
    </location>
</feature>
<evidence type="ECO:0000256" key="3">
    <source>
        <dbReference type="ARBA" id="ARBA00022692"/>
    </source>
</evidence>
<evidence type="ECO:0000256" key="12">
    <source>
        <dbReference type="SAM" id="MobiDB-lite"/>
    </source>
</evidence>
<dbReference type="Gene3D" id="1.20.1070.10">
    <property type="entry name" value="Rhodopsin 7-helix transmembrane proteins"/>
    <property type="match status" value="1"/>
</dbReference>
<keyword evidence="7" id="KW-1015">Disulfide bond</keyword>
<evidence type="ECO:0000313" key="15">
    <source>
        <dbReference type="EMBL" id="KAJ8026176.1"/>
    </source>
</evidence>
<dbReference type="PRINTS" id="PR00237">
    <property type="entry name" value="GPCRRHODOPSN"/>
</dbReference>
<evidence type="ECO:0000256" key="5">
    <source>
        <dbReference type="ARBA" id="ARBA00023040"/>
    </source>
</evidence>
<protein>
    <submittedName>
        <fullName evidence="15">5-hydroxytryptamine receptor 1</fullName>
    </submittedName>
</protein>
<dbReference type="Proteomes" id="UP001152320">
    <property type="component" value="Chromosome 17"/>
</dbReference>
<feature type="region of interest" description="Disordered" evidence="12">
    <location>
        <begin position="401"/>
        <end position="433"/>
    </location>
</feature>
<keyword evidence="8 11" id="KW-0675">Receptor</keyword>
<comment type="similarity">
    <text evidence="11">Belongs to the G-protein coupled receptor 1 family.</text>
</comment>
<evidence type="ECO:0000256" key="4">
    <source>
        <dbReference type="ARBA" id="ARBA00022989"/>
    </source>
</evidence>
<feature type="transmembrane region" description="Helical" evidence="13">
    <location>
        <begin position="310"/>
        <end position="334"/>
    </location>
</feature>
<evidence type="ECO:0000256" key="9">
    <source>
        <dbReference type="ARBA" id="ARBA00023180"/>
    </source>
</evidence>
<reference evidence="15" key="1">
    <citation type="submission" date="2021-10" db="EMBL/GenBank/DDBJ databases">
        <title>Tropical sea cucumber genome reveals ecological adaptation and Cuvierian tubules defense mechanism.</title>
        <authorList>
            <person name="Chen T."/>
        </authorList>
    </citation>
    <scope>NUCLEOTIDE SEQUENCE</scope>
    <source>
        <strain evidence="15">Nanhai2018</strain>
        <tissue evidence="15">Muscle</tissue>
    </source>
</reference>
<evidence type="ECO:0000256" key="11">
    <source>
        <dbReference type="RuleBase" id="RU000688"/>
    </source>
</evidence>
<dbReference type="PRINTS" id="PR01101">
    <property type="entry name" value="5HTRECEPTOR"/>
</dbReference>
<keyword evidence="3 11" id="KW-0812">Transmembrane</keyword>
<dbReference type="PROSITE" id="PS00237">
    <property type="entry name" value="G_PROTEIN_RECEP_F1_1"/>
    <property type="match status" value="1"/>
</dbReference>
<feature type="transmembrane region" description="Helical" evidence="13">
    <location>
        <begin position="85"/>
        <end position="104"/>
    </location>
</feature>
<dbReference type="PROSITE" id="PS50262">
    <property type="entry name" value="G_PROTEIN_RECEP_F1_2"/>
    <property type="match status" value="1"/>
</dbReference>
<feature type="compositionally biased region" description="Basic and acidic residues" evidence="12">
    <location>
        <begin position="420"/>
        <end position="433"/>
    </location>
</feature>
<evidence type="ECO:0000256" key="10">
    <source>
        <dbReference type="ARBA" id="ARBA00023224"/>
    </source>
</evidence>
<dbReference type="PANTHER" id="PTHR24248">
    <property type="entry name" value="ADRENERGIC RECEPTOR-RELATED G-PROTEIN COUPLED RECEPTOR"/>
    <property type="match status" value="1"/>
</dbReference>
<keyword evidence="16" id="KW-1185">Reference proteome</keyword>
<feature type="transmembrane region" description="Helical" evidence="13">
    <location>
        <begin position="164"/>
        <end position="185"/>
    </location>
</feature>
<keyword evidence="5 11" id="KW-0297">G-protein coupled receptor</keyword>
<keyword evidence="2" id="KW-1003">Cell membrane</keyword>
<feature type="domain" description="G-protein coupled receptors family 1 profile" evidence="14">
    <location>
        <begin position="65"/>
        <end position="366"/>
    </location>
</feature>
<feature type="compositionally biased region" description="Basic and acidic residues" evidence="12">
    <location>
        <begin position="460"/>
        <end position="469"/>
    </location>
</feature>
<feature type="region of interest" description="Disordered" evidence="12">
    <location>
        <begin position="252"/>
        <end position="271"/>
    </location>
</feature>
<dbReference type="GO" id="GO:0004993">
    <property type="term" value="F:G protein-coupled serotonin receptor activity"/>
    <property type="evidence" value="ECO:0007669"/>
    <property type="project" value="InterPro"/>
</dbReference>
<keyword evidence="4 13" id="KW-1133">Transmembrane helix</keyword>
<dbReference type="InterPro" id="IPR002231">
    <property type="entry name" value="5HT_rcpt"/>
</dbReference>
<dbReference type="SUPFAM" id="SSF81321">
    <property type="entry name" value="Family A G protein-coupled receptor-like"/>
    <property type="match status" value="1"/>
</dbReference>
<evidence type="ECO:0000256" key="13">
    <source>
        <dbReference type="SAM" id="Phobius"/>
    </source>
</evidence>
<name>A0A9Q0YTZ7_HOLLE</name>
<proteinExistence type="inferred from homology"/>
<keyword evidence="9" id="KW-0325">Glycoprotein</keyword>
<feature type="transmembrane region" description="Helical" evidence="13">
    <location>
        <begin position="346"/>
        <end position="369"/>
    </location>
</feature>
<evidence type="ECO:0000256" key="7">
    <source>
        <dbReference type="ARBA" id="ARBA00023157"/>
    </source>
</evidence>
<dbReference type="OrthoDB" id="10063595at2759"/>
<dbReference type="SMART" id="SM01381">
    <property type="entry name" value="7TM_GPCR_Srsx"/>
    <property type="match status" value="1"/>
</dbReference>
<sequence>MALNLLEQNVTYEQLLTAANVGSSSWGDSTVVHGTNNPTEMPPTLLKSVLVGTILVLLALATIVGNLLVIFSVCLDRHLHSPPNILIVNLAVADLMVALIVMPFSIAELVGPHWTWSKITCNVALNADVLCCTGSIVTLCVISVDRYLAITRPFKYAPKRTPRLMLLMVLIVWIISVFISLAPYFSGGNSYKNNQCKLSEEYGFTIFSTVGAFYLPMVIMLVVYYKIYRAAKRSEKAEKQRRPSILPTGITASRRSSHASESSQNGDHSERRKSFIRLAEYVKNKARPSIVSMKPSNGRRRISLRGERKAAKTLGVIMGAFTLCWLPFFTFALLVPFCHACQPPLFVVKFILWLGYANSAINPVIYPLFNKDFGPAYKRLLSCKCAGDCKYVRRRQPFNSNRSSGSVALGNEGTLNNVSETKRNGDSGSNHDRHVNVNVNVQYMDLTATDLLNANTVGRRPSDLDKISEASEESGCDV</sequence>
<comment type="caution">
    <text evidence="15">The sequence shown here is derived from an EMBL/GenBank/DDBJ whole genome shotgun (WGS) entry which is preliminary data.</text>
</comment>
<dbReference type="Pfam" id="PF00001">
    <property type="entry name" value="7tm_1"/>
    <property type="match status" value="1"/>
</dbReference>
<evidence type="ECO:0000256" key="8">
    <source>
        <dbReference type="ARBA" id="ARBA00023170"/>
    </source>
</evidence>
<evidence type="ECO:0000256" key="2">
    <source>
        <dbReference type="ARBA" id="ARBA00022475"/>
    </source>
</evidence>
<accession>A0A9Q0YTZ7</accession>
<dbReference type="InterPro" id="IPR000276">
    <property type="entry name" value="GPCR_Rhodpsn"/>
</dbReference>
<gene>
    <name evidence="15" type="ORF">HOLleu_33941</name>
</gene>
<dbReference type="InterPro" id="IPR017452">
    <property type="entry name" value="GPCR_Rhodpsn_7TM"/>
</dbReference>
<evidence type="ECO:0000256" key="6">
    <source>
        <dbReference type="ARBA" id="ARBA00023136"/>
    </source>
</evidence>
<dbReference type="CDD" id="cd15064">
    <property type="entry name" value="7tmA_5-HT1_5_7"/>
    <property type="match status" value="1"/>
</dbReference>